<dbReference type="SUPFAM" id="SSF51215">
    <property type="entry name" value="Regulatory protein AraC"/>
    <property type="match status" value="1"/>
</dbReference>
<dbReference type="PANTHER" id="PTHR43280:SF28">
    <property type="entry name" value="HTH-TYPE TRANSCRIPTIONAL ACTIVATOR RHAS"/>
    <property type="match status" value="1"/>
</dbReference>
<dbReference type="InterPro" id="IPR009057">
    <property type="entry name" value="Homeodomain-like_sf"/>
</dbReference>
<organism evidence="5 6">
    <name type="scientific">Candidatus Egerieimonas intestinavium</name>
    <dbReference type="NCBI Taxonomy" id="2840777"/>
    <lineage>
        <taxon>Bacteria</taxon>
        <taxon>Bacillati</taxon>
        <taxon>Bacillota</taxon>
        <taxon>Clostridia</taxon>
        <taxon>Lachnospirales</taxon>
        <taxon>Lachnospiraceae</taxon>
        <taxon>Lachnospiraceae incertae sedis</taxon>
        <taxon>Candidatus Egerieimonas</taxon>
    </lineage>
</organism>
<dbReference type="SUPFAM" id="SSF46689">
    <property type="entry name" value="Homeodomain-like"/>
    <property type="match status" value="2"/>
</dbReference>
<dbReference type="AlphaFoldDB" id="A0A9D1EHW8"/>
<dbReference type="Gene3D" id="2.60.120.10">
    <property type="entry name" value="Jelly Rolls"/>
    <property type="match status" value="1"/>
</dbReference>
<dbReference type="InterPro" id="IPR037923">
    <property type="entry name" value="HTH-like"/>
</dbReference>
<evidence type="ECO:0000313" key="5">
    <source>
        <dbReference type="EMBL" id="HIR92131.1"/>
    </source>
</evidence>
<dbReference type="SMART" id="SM00342">
    <property type="entry name" value="HTH_ARAC"/>
    <property type="match status" value="1"/>
</dbReference>
<dbReference type="GO" id="GO:0003700">
    <property type="term" value="F:DNA-binding transcription factor activity"/>
    <property type="evidence" value="ECO:0007669"/>
    <property type="project" value="InterPro"/>
</dbReference>
<dbReference type="InterPro" id="IPR013096">
    <property type="entry name" value="Cupin_2"/>
</dbReference>
<dbReference type="Gene3D" id="1.10.10.60">
    <property type="entry name" value="Homeodomain-like"/>
    <property type="match status" value="1"/>
</dbReference>
<protein>
    <submittedName>
        <fullName evidence="5">AraC family transcriptional regulator</fullName>
    </submittedName>
</protein>
<keyword evidence="1" id="KW-0805">Transcription regulation</keyword>
<evidence type="ECO:0000256" key="3">
    <source>
        <dbReference type="ARBA" id="ARBA00023163"/>
    </source>
</evidence>
<reference evidence="5" key="2">
    <citation type="journal article" date="2021" name="PeerJ">
        <title>Extensive microbial diversity within the chicken gut microbiome revealed by metagenomics and culture.</title>
        <authorList>
            <person name="Gilroy R."/>
            <person name="Ravi A."/>
            <person name="Getino M."/>
            <person name="Pursley I."/>
            <person name="Horton D.L."/>
            <person name="Alikhan N.F."/>
            <person name="Baker D."/>
            <person name="Gharbi K."/>
            <person name="Hall N."/>
            <person name="Watson M."/>
            <person name="Adriaenssens E.M."/>
            <person name="Foster-Nyarko E."/>
            <person name="Jarju S."/>
            <person name="Secka A."/>
            <person name="Antonio M."/>
            <person name="Oren A."/>
            <person name="Chaudhuri R.R."/>
            <person name="La Ragione R."/>
            <person name="Hildebrand F."/>
            <person name="Pallen M.J."/>
        </authorList>
    </citation>
    <scope>NUCLEOTIDE SEQUENCE</scope>
    <source>
        <strain evidence="5">ChiSxjej1B13-7041</strain>
    </source>
</reference>
<dbReference type="PROSITE" id="PS01124">
    <property type="entry name" value="HTH_ARAC_FAMILY_2"/>
    <property type="match status" value="1"/>
</dbReference>
<evidence type="ECO:0000313" key="6">
    <source>
        <dbReference type="Proteomes" id="UP000886841"/>
    </source>
</evidence>
<sequence length="598" mass="68693">MFTATPLEQKLLYEKDFPIQISLMTIQEYPLHFHRDLEILYVLRGTIQLKNGSCLYSLGPGSIFACNKNEVHGIFSPSEDNVVAFFHLQGEVLSLHFPELLTPGGCCLRTLSEDPRDPTYNYLQKQLLLCIYYWLKKAFGYKAIITNLLEELLPYLNDNFNYWIFNERQEVYWKDKPALEKNRLRNVIRYVYAHFDKKLTLDDLSYQLALDPYYLSHLVKKDLGISFRELVMFARVEMADQLLLGTNLNMTEIRRRVAISTTDYFEKHFRRWYHCSPEEYRAKYQAHTILHAPVRARFTDQAQVLSLTKQAAKELSLLLPEVTSLSESIVISLSASPFGQAQGALPLWAHGAWTRLDRLDYPHKPSCRRREAEPPPDPSNYLWDSVAAPVCLLAGSLHHWRPGQAPQLSRHQDPWNAHRLLCGQRGLFTGQGLVKPAYFAHWILARLSGGILYRNSRTTAFYHPESGRFSAIFLHYDDALLDAFLAPELAWSQAAQLLDSFAGEREILLKLEDVPPGIYLLRELSMSHARSLFSYLSKHNAIDRRLTPEEEELAGYFSAPALKEETVTVSGAFSRRICLEGTSFCALTLERTQANPPQ</sequence>
<proteinExistence type="predicted"/>
<keyword evidence="2" id="KW-0238">DNA-binding</keyword>
<comment type="caution">
    <text evidence="5">The sequence shown here is derived from an EMBL/GenBank/DDBJ whole genome shotgun (WGS) entry which is preliminary data.</text>
</comment>
<keyword evidence="3" id="KW-0804">Transcription</keyword>
<dbReference type="CDD" id="cd02208">
    <property type="entry name" value="cupin_RmlC-like"/>
    <property type="match status" value="1"/>
</dbReference>
<evidence type="ECO:0000259" key="4">
    <source>
        <dbReference type="PROSITE" id="PS01124"/>
    </source>
</evidence>
<feature type="domain" description="HTH araC/xylS-type" evidence="4">
    <location>
        <begin position="185"/>
        <end position="283"/>
    </location>
</feature>
<dbReference type="Pfam" id="PF12833">
    <property type="entry name" value="HTH_18"/>
    <property type="match status" value="1"/>
</dbReference>
<reference evidence="5" key="1">
    <citation type="submission" date="2020-10" db="EMBL/GenBank/DDBJ databases">
        <authorList>
            <person name="Gilroy R."/>
        </authorList>
    </citation>
    <scope>NUCLEOTIDE SEQUENCE</scope>
    <source>
        <strain evidence="5">ChiSxjej1B13-7041</strain>
    </source>
</reference>
<dbReference type="PANTHER" id="PTHR43280">
    <property type="entry name" value="ARAC-FAMILY TRANSCRIPTIONAL REGULATOR"/>
    <property type="match status" value="1"/>
</dbReference>
<name>A0A9D1EHW8_9FIRM</name>
<gene>
    <name evidence="5" type="ORF">IAB98_01750</name>
</gene>
<dbReference type="Proteomes" id="UP000886841">
    <property type="component" value="Unassembled WGS sequence"/>
</dbReference>
<dbReference type="Pfam" id="PF07883">
    <property type="entry name" value="Cupin_2"/>
    <property type="match status" value="1"/>
</dbReference>
<dbReference type="EMBL" id="DVHU01000014">
    <property type="protein sequence ID" value="HIR92131.1"/>
    <property type="molecule type" value="Genomic_DNA"/>
</dbReference>
<dbReference type="GO" id="GO:0043565">
    <property type="term" value="F:sequence-specific DNA binding"/>
    <property type="evidence" value="ECO:0007669"/>
    <property type="project" value="InterPro"/>
</dbReference>
<accession>A0A9D1EHW8</accession>
<evidence type="ECO:0000256" key="1">
    <source>
        <dbReference type="ARBA" id="ARBA00023015"/>
    </source>
</evidence>
<dbReference type="InterPro" id="IPR014710">
    <property type="entry name" value="RmlC-like_jellyroll"/>
</dbReference>
<evidence type="ECO:0000256" key="2">
    <source>
        <dbReference type="ARBA" id="ARBA00023125"/>
    </source>
</evidence>
<dbReference type="InterPro" id="IPR018060">
    <property type="entry name" value="HTH_AraC"/>
</dbReference>